<dbReference type="AlphaFoldDB" id="A0A9N8E5M5"/>
<evidence type="ECO:0008006" key="5">
    <source>
        <dbReference type="Google" id="ProtNLM"/>
    </source>
</evidence>
<keyword evidence="2" id="KW-0812">Transmembrane</keyword>
<evidence type="ECO:0000256" key="1">
    <source>
        <dbReference type="ARBA" id="ARBA00022837"/>
    </source>
</evidence>
<protein>
    <recommendedName>
        <fullName evidence="5">Calmodulin</fullName>
    </recommendedName>
</protein>
<dbReference type="EMBL" id="CAICTM010000676">
    <property type="protein sequence ID" value="CAB9514833.1"/>
    <property type="molecule type" value="Genomic_DNA"/>
</dbReference>
<evidence type="ECO:0000313" key="3">
    <source>
        <dbReference type="EMBL" id="CAB9514833.1"/>
    </source>
</evidence>
<dbReference type="SUPFAM" id="SSF81324">
    <property type="entry name" value="Voltage-gated potassium channels"/>
    <property type="match status" value="1"/>
</dbReference>
<keyword evidence="1" id="KW-0106">Calcium</keyword>
<dbReference type="InterPro" id="IPR018247">
    <property type="entry name" value="EF_Hand_1_Ca_BS"/>
</dbReference>
<keyword evidence="2" id="KW-1133">Transmembrane helix</keyword>
<gene>
    <name evidence="3" type="ORF">SEMRO_677_G185820.1</name>
</gene>
<proteinExistence type="predicted"/>
<dbReference type="InterPro" id="IPR011992">
    <property type="entry name" value="EF-hand-dom_pair"/>
</dbReference>
<keyword evidence="2" id="KW-0472">Membrane</keyword>
<sequence length="319" mass="35151">MFESLSDPHKRRGPIFAILWFVWVFVGTIFFALAPQSDLGWVKGFYMAINVGYSIGFGYPAETNLNYLYFSSFYVLVGSSFVAVALGFFADKISEDHDNWFTNLIQQKDYEEAFKGGGSFASKTGAIFDFYAPTVRAVSVWLIALGIMISYSMLEIGWSYAEAQYFAIGTLSTGGLWRIPDDSSSWMFGVTGVFAMLGVPIFAVAASEVARGLMDKGDLEATKGSVNEPVTAEELIMLQNFGLENGDGEIDRAEFIILCMVRMGTDPSLIEFISHRFHQLDEDGGGTLSILEITAGKYEFIDGQIKAVIPDGRPKSNIV</sequence>
<dbReference type="PROSITE" id="PS00018">
    <property type="entry name" value="EF_HAND_1"/>
    <property type="match status" value="1"/>
</dbReference>
<accession>A0A9N8E5M5</accession>
<feature type="transmembrane region" description="Helical" evidence="2">
    <location>
        <begin position="130"/>
        <end position="151"/>
    </location>
</feature>
<organism evidence="3 4">
    <name type="scientific">Seminavis robusta</name>
    <dbReference type="NCBI Taxonomy" id="568900"/>
    <lineage>
        <taxon>Eukaryota</taxon>
        <taxon>Sar</taxon>
        <taxon>Stramenopiles</taxon>
        <taxon>Ochrophyta</taxon>
        <taxon>Bacillariophyta</taxon>
        <taxon>Bacillariophyceae</taxon>
        <taxon>Bacillariophycidae</taxon>
        <taxon>Naviculales</taxon>
        <taxon>Naviculaceae</taxon>
        <taxon>Seminavis</taxon>
    </lineage>
</organism>
<feature type="transmembrane region" description="Helical" evidence="2">
    <location>
        <begin position="12"/>
        <end position="34"/>
    </location>
</feature>
<dbReference type="Gene3D" id="1.10.287.70">
    <property type="match status" value="2"/>
</dbReference>
<dbReference type="SUPFAM" id="SSF47473">
    <property type="entry name" value="EF-hand"/>
    <property type="match status" value="1"/>
</dbReference>
<comment type="caution">
    <text evidence="3">The sequence shown here is derived from an EMBL/GenBank/DDBJ whole genome shotgun (WGS) entry which is preliminary data.</text>
</comment>
<keyword evidence="4" id="KW-1185">Reference proteome</keyword>
<evidence type="ECO:0000256" key="2">
    <source>
        <dbReference type="SAM" id="Phobius"/>
    </source>
</evidence>
<reference evidence="3" key="1">
    <citation type="submission" date="2020-06" db="EMBL/GenBank/DDBJ databases">
        <authorList>
            <consortium name="Plant Systems Biology data submission"/>
        </authorList>
    </citation>
    <scope>NUCLEOTIDE SEQUENCE</scope>
    <source>
        <strain evidence="3">D6</strain>
    </source>
</reference>
<feature type="transmembrane region" description="Helical" evidence="2">
    <location>
        <begin position="67"/>
        <end position="90"/>
    </location>
</feature>
<evidence type="ECO:0000313" key="4">
    <source>
        <dbReference type="Proteomes" id="UP001153069"/>
    </source>
</evidence>
<dbReference type="Gene3D" id="1.10.238.10">
    <property type="entry name" value="EF-hand"/>
    <property type="match status" value="1"/>
</dbReference>
<dbReference type="OrthoDB" id="47437at2759"/>
<feature type="transmembrane region" description="Helical" evidence="2">
    <location>
        <begin position="186"/>
        <end position="206"/>
    </location>
</feature>
<dbReference type="Proteomes" id="UP001153069">
    <property type="component" value="Unassembled WGS sequence"/>
</dbReference>
<name>A0A9N8E5M5_9STRA</name>